<dbReference type="Proteomes" id="UP000292447">
    <property type="component" value="Chromosome I"/>
</dbReference>
<feature type="compositionally biased region" description="Low complexity" evidence="1">
    <location>
        <begin position="24"/>
        <end position="55"/>
    </location>
</feature>
<keyword evidence="3" id="KW-1185">Reference proteome</keyword>
<reference evidence="3" key="1">
    <citation type="submission" date="2019-03" db="EMBL/GenBank/DDBJ databases">
        <title>Snf2 controls pulcherriminic acid biosynthesis and connects pigmentation and antifungal activity of the yeast Metschnikowia pulcherrima.</title>
        <authorList>
            <person name="Gore-Lloyd D."/>
            <person name="Sumann I."/>
            <person name="Brachmann A.O."/>
            <person name="Schneeberger K."/>
            <person name="Ortiz-Merino R.A."/>
            <person name="Moreno-Beltran M."/>
            <person name="Schlaefli M."/>
            <person name="Kirner P."/>
            <person name="Santos Kron A."/>
            <person name="Wolfe K.H."/>
            <person name="Piel J."/>
            <person name="Ahrens C.H."/>
            <person name="Henk D."/>
            <person name="Freimoser F.M."/>
        </authorList>
    </citation>
    <scope>NUCLEOTIDE SEQUENCE [LARGE SCALE GENOMIC DNA]</scope>
    <source>
        <strain evidence="3">APC 1.2</strain>
    </source>
</reference>
<name>A0A4P6XL42_9ASCO</name>
<feature type="compositionally biased region" description="Basic and acidic residues" evidence="1">
    <location>
        <begin position="153"/>
        <end position="163"/>
    </location>
</feature>
<feature type="compositionally biased region" description="Basic residues" evidence="1">
    <location>
        <begin position="1"/>
        <end position="11"/>
    </location>
</feature>
<feature type="region of interest" description="Disordered" evidence="1">
    <location>
        <begin position="1"/>
        <end position="187"/>
    </location>
</feature>
<organism evidence="2 3">
    <name type="scientific">Metschnikowia aff. pulcherrima</name>
    <dbReference type="NCBI Taxonomy" id="2163413"/>
    <lineage>
        <taxon>Eukaryota</taxon>
        <taxon>Fungi</taxon>
        <taxon>Dikarya</taxon>
        <taxon>Ascomycota</taxon>
        <taxon>Saccharomycotina</taxon>
        <taxon>Pichiomycetes</taxon>
        <taxon>Metschnikowiaceae</taxon>
        <taxon>Metschnikowia</taxon>
    </lineage>
</organism>
<feature type="compositionally biased region" description="Polar residues" evidence="1">
    <location>
        <begin position="56"/>
        <end position="72"/>
    </location>
</feature>
<evidence type="ECO:0000256" key="1">
    <source>
        <dbReference type="SAM" id="MobiDB-lite"/>
    </source>
</evidence>
<dbReference type="AlphaFoldDB" id="A0A4P6XL42"/>
<evidence type="ECO:0000313" key="2">
    <source>
        <dbReference type="EMBL" id="QBM86294.1"/>
    </source>
</evidence>
<dbReference type="EMBL" id="CP034456">
    <property type="protein sequence ID" value="QBM86294.1"/>
    <property type="molecule type" value="Genomic_DNA"/>
</dbReference>
<protein>
    <submittedName>
        <fullName evidence="2">Uncharacterized protein</fullName>
    </submittedName>
</protein>
<proteinExistence type="predicted"/>
<feature type="compositionally biased region" description="Basic residues" evidence="1">
    <location>
        <begin position="113"/>
        <end position="122"/>
    </location>
</feature>
<sequence length="210" mass="21826">MGIKDKLKRTSRIFLSDSKEDLTENGNKGEAGAANPEAPGNTATTATAEAPEGTNDPTTDNADGTLASSGDQEASAARDATQEGLEPAQNVTAATGEVGGEQAAENGAVNRRSLFKRTKSKSKKTDSGEAKRNEFFQKLLKKFKRPVGVPPKSETKTEAKTDENPEAAENAAEIRDEVATENAAAAAPEILLDPATDAVAESAGVPEAVK</sequence>
<feature type="compositionally biased region" description="Basic and acidic residues" evidence="1">
    <location>
        <begin position="123"/>
        <end position="135"/>
    </location>
</feature>
<gene>
    <name evidence="2" type="ORF">METSCH_A09310</name>
</gene>
<evidence type="ECO:0000313" key="3">
    <source>
        <dbReference type="Proteomes" id="UP000292447"/>
    </source>
</evidence>
<accession>A0A4P6XL42</accession>